<evidence type="ECO:0000256" key="1">
    <source>
        <dbReference type="ARBA" id="ARBA00000086"/>
    </source>
</evidence>
<feature type="domain" description="HhH-GPD" evidence="5">
    <location>
        <begin position="217"/>
        <end position="362"/>
    </location>
</feature>
<evidence type="ECO:0000313" key="8">
    <source>
        <dbReference type="Proteomes" id="UP000606653"/>
    </source>
</evidence>
<protein>
    <recommendedName>
        <fullName evidence="2">DNA-3-methyladenine glycosylase II</fullName>
        <ecNumber evidence="2">3.2.2.21</ecNumber>
    </recommendedName>
</protein>
<evidence type="ECO:0000256" key="2">
    <source>
        <dbReference type="ARBA" id="ARBA00012000"/>
    </source>
</evidence>
<proteinExistence type="predicted"/>
<dbReference type="SUPFAM" id="SSF48150">
    <property type="entry name" value="DNA-glycosylase"/>
    <property type="match status" value="1"/>
</dbReference>
<dbReference type="EMBL" id="BMLN01000010">
    <property type="protein sequence ID" value="GGO05241.1"/>
    <property type="molecule type" value="Genomic_DNA"/>
</dbReference>
<evidence type="ECO:0000256" key="3">
    <source>
        <dbReference type="ARBA" id="ARBA00022763"/>
    </source>
</evidence>
<dbReference type="InterPro" id="IPR010316">
    <property type="entry name" value="AlkA_N"/>
</dbReference>
<dbReference type="InterPro" id="IPR037046">
    <property type="entry name" value="AlkA_N_sf"/>
</dbReference>
<comment type="catalytic activity">
    <reaction evidence="1">
        <text>Hydrolysis of alkylated DNA, releasing 3-methyladenine, 3-methylguanine, 7-methylguanine and 7-methyladenine.</text>
        <dbReference type="EC" id="3.2.2.21"/>
    </reaction>
</comment>
<dbReference type="SMART" id="SM00478">
    <property type="entry name" value="ENDO3c"/>
    <property type="match status" value="1"/>
</dbReference>
<evidence type="ECO:0000313" key="7">
    <source>
        <dbReference type="EMBL" id="GGO05241.1"/>
    </source>
</evidence>
<sequence length="362" mass="40066">MMNKFSPLSISPDACERIELRVPAPFSWSECLAYLGRSDLEIMHRVEEDCVYKAVELNGYPILLKLDYTQENVLRNNAMPASVLSALRIGFPQEDPGPELRNAAEDYVRDWFGLDDDLEAFSVMAQRDPILGLVVSAHAGLRLIGIPDLFEALTWAIIGQQISLPFAYTMKRRLVEAYGETLSISAAADAVDIVDNTTDITVDAADIVGEAAVIAGDDVGIMGAANEPFHLFPRPARIAALTPDDLRPMQFSGRKAEYIIGIAQMMEEGRLSKEGLLRMDEEQAREMLLSIRGVGAWTADYVGMKCLRRPSAFPIADAGLHQALKRALGLNRKPHPNEIAEVSAGWHGWEAYATFYLWQSLL</sequence>
<dbReference type="Gene3D" id="1.10.340.30">
    <property type="entry name" value="Hypothetical protein, domain 2"/>
    <property type="match status" value="1"/>
</dbReference>
<dbReference type="Proteomes" id="UP000606653">
    <property type="component" value="Unassembled WGS sequence"/>
</dbReference>
<dbReference type="InterPro" id="IPR051912">
    <property type="entry name" value="Alkylbase_DNA_Glycosylase/TA"/>
</dbReference>
<keyword evidence="3" id="KW-0227">DNA damage</keyword>
<dbReference type="PANTHER" id="PTHR43003">
    <property type="entry name" value="DNA-3-METHYLADENINE GLYCOSYLASE"/>
    <property type="match status" value="1"/>
</dbReference>
<dbReference type="Gene3D" id="3.30.310.20">
    <property type="entry name" value="DNA-3-methyladenine glycosylase AlkA, N-terminal domain"/>
    <property type="match status" value="1"/>
</dbReference>
<dbReference type="InterPro" id="IPR011257">
    <property type="entry name" value="DNA_glycosylase"/>
</dbReference>
<dbReference type="CDD" id="cd00056">
    <property type="entry name" value="ENDO3c"/>
    <property type="match status" value="1"/>
</dbReference>
<feature type="domain" description="DNA-3-methyladenine glycosylase AlkA N-terminal" evidence="6">
    <location>
        <begin position="17"/>
        <end position="148"/>
    </location>
</feature>
<dbReference type="InterPro" id="IPR003265">
    <property type="entry name" value="HhH-GPD_domain"/>
</dbReference>
<keyword evidence="4" id="KW-0234">DNA repair</keyword>
<reference evidence="8" key="1">
    <citation type="journal article" date="2019" name="Int. J. Syst. Evol. Microbiol.">
        <title>The Global Catalogue of Microorganisms (GCM) 10K type strain sequencing project: providing services to taxonomists for standard genome sequencing and annotation.</title>
        <authorList>
            <consortium name="The Broad Institute Genomics Platform"/>
            <consortium name="The Broad Institute Genome Sequencing Center for Infectious Disease"/>
            <person name="Wu L."/>
            <person name="Ma J."/>
        </authorList>
    </citation>
    <scope>NUCLEOTIDE SEQUENCE [LARGE SCALE GENOMIC DNA]</scope>
    <source>
        <strain evidence="8">CGMCC 1.6964</strain>
    </source>
</reference>
<comment type="caution">
    <text evidence="7">The sequence shown here is derived from an EMBL/GenBank/DDBJ whole genome shotgun (WGS) entry which is preliminary data.</text>
</comment>
<dbReference type="RefSeq" id="WP_018977348.1">
    <property type="nucleotide sequence ID" value="NZ_BMLN01000010.1"/>
</dbReference>
<dbReference type="Pfam" id="PF00730">
    <property type="entry name" value="HhH-GPD"/>
    <property type="match status" value="1"/>
</dbReference>
<name>A0ABQ2L815_9BACL</name>
<keyword evidence="8" id="KW-1185">Reference proteome</keyword>
<dbReference type="PANTHER" id="PTHR43003:SF12">
    <property type="entry name" value="DNA-3-METHYLADENINE GLYCOSYLASE"/>
    <property type="match status" value="1"/>
</dbReference>
<organism evidence="7 8">
    <name type="scientific">Saccharibacillus kuerlensis</name>
    <dbReference type="NCBI Taxonomy" id="459527"/>
    <lineage>
        <taxon>Bacteria</taxon>
        <taxon>Bacillati</taxon>
        <taxon>Bacillota</taxon>
        <taxon>Bacilli</taxon>
        <taxon>Bacillales</taxon>
        <taxon>Paenibacillaceae</taxon>
        <taxon>Saccharibacillus</taxon>
    </lineage>
</organism>
<evidence type="ECO:0000259" key="5">
    <source>
        <dbReference type="SMART" id="SM00478"/>
    </source>
</evidence>
<gene>
    <name evidence="7" type="primary">alkA</name>
    <name evidence="7" type="ORF">GCM10010969_31410</name>
</gene>
<evidence type="ECO:0000256" key="4">
    <source>
        <dbReference type="ARBA" id="ARBA00023204"/>
    </source>
</evidence>
<evidence type="ECO:0000259" key="6">
    <source>
        <dbReference type="SMART" id="SM01009"/>
    </source>
</evidence>
<dbReference type="SMART" id="SM01009">
    <property type="entry name" value="AlkA_N"/>
    <property type="match status" value="1"/>
</dbReference>
<accession>A0ABQ2L815</accession>
<dbReference type="EC" id="3.2.2.21" evidence="2"/>